<dbReference type="OrthoDB" id="3247214at2759"/>
<dbReference type="STRING" id="68775.A0A5C3MF58"/>
<feature type="compositionally biased region" description="Low complexity" evidence="1">
    <location>
        <begin position="32"/>
        <end position="44"/>
    </location>
</feature>
<protein>
    <submittedName>
        <fullName evidence="3">Uncharacterized protein</fullName>
    </submittedName>
</protein>
<accession>A0A5C3MF58</accession>
<organism evidence="3 4">
    <name type="scientific">Crucibulum laeve</name>
    <dbReference type="NCBI Taxonomy" id="68775"/>
    <lineage>
        <taxon>Eukaryota</taxon>
        <taxon>Fungi</taxon>
        <taxon>Dikarya</taxon>
        <taxon>Basidiomycota</taxon>
        <taxon>Agaricomycotina</taxon>
        <taxon>Agaricomycetes</taxon>
        <taxon>Agaricomycetidae</taxon>
        <taxon>Agaricales</taxon>
        <taxon>Agaricineae</taxon>
        <taxon>Nidulariaceae</taxon>
        <taxon>Crucibulum</taxon>
    </lineage>
</organism>
<feature type="region of interest" description="Disordered" evidence="1">
    <location>
        <begin position="114"/>
        <end position="138"/>
    </location>
</feature>
<evidence type="ECO:0000313" key="3">
    <source>
        <dbReference type="EMBL" id="TFK44044.1"/>
    </source>
</evidence>
<evidence type="ECO:0000256" key="1">
    <source>
        <dbReference type="SAM" id="MobiDB-lite"/>
    </source>
</evidence>
<feature type="region of interest" description="Disordered" evidence="1">
    <location>
        <begin position="150"/>
        <end position="192"/>
    </location>
</feature>
<feature type="region of interest" description="Disordered" evidence="1">
    <location>
        <begin position="638"/>
        <end position="736"/>
    </location>
</feature>
<feature type="compositionally biased region" description="Pro residues" evidence="1">
    <location>
        <begin position="502"/>
        <end position="522"/>
    </location>
</feature>
<reference evidence="3 4" key="1">
    <citation type="journal article" date="2019" name="Nat. Ecol. Evol.">
        <title>Megaphylogeny resolves global patterns of mushroom evolution.</title>
        <authorList>
            <person name="Varga T."/>
            <person name="Krizsan K."/>
            <person name="Foldi C."/>
            <person name="Dima B."/>
            <person name="Sanchez-Garcia M."/>
            <person name="Sanchez-Ramirez S."/>
            <person name="Szollosi G.J."/>
            <person name="Szarkandi J.G."/>
            <person name="Papp V."/>
            <person name="Albert L."/>
            <person name="Andreopoulos W."/>
            <person name="Angelini C."/>
            <person name="Antonin V."/>
            <person name="Barry K.W."/>
            <person name="Bougher N.L."/>
            <person name="Buchanan P."/>
            <person name="Buyck B."/>
            <person name="Bense V."/>
            <person name="Catcheside P."/>
            <person name="Chovatia M."/>
            <person name="Cooper J."/>
            <person name="Damon W."/>
            <person name="Desjardin D."/>
            <person name="Finy P."/>
            <person name="Geml J."/>
            <person name="Haridas S."/>
            <person name="Hughes K."/>
            <person name="Justo A."/>
            <person name="Karasinski D."/>
            <person name="Kautmanova I."/>
            <person name="Kiss B."/>
            <person name="Kocsube S."/>
            <person name="Kotiranta H."/>
            <person name="LaButti K.M."/>
            <person name="Lechner B.E."/>
            <person name="Liimatainen K."/>
            <person name="Lipzen A."/>
            <person name="Lukacs Z."/>
            <person name="Mihaltcheva S."/>
            <person name="Morgado L.N."/>
            <person name="Niskanen T."/>
            <person name="Noordeloos M.E."/>
            <person name="Ohm R.A."/>
            <person name="Ortiz-Santana B."/>
            <person name="Ovrebo C."/>
            <person name="Racz N."/>
            <person name="Riley R."/>
            <person name="Savchenko A."/>
            <person name="Shiryaev A."/>
            <person name="Soop K."/>
            <person name="Spirin V."/>
            <person name="Szebenyi C."/>
            <person name="Tomsovsky M."/>
            <person name="Tulloss R.E."/>
            <person name="Uehling J."/>
            <person name="Grigoriev I.V."/>
            <person name="Vagvolgyi C."/>
            <person name="Papp T."/>
            <person name="Martin F.M."/>
            <person name="Miettinen O."/>
            <person name="Hibbett D.S."/>
            <person name="Nagy L.G."/>
        </authorList>
    </citation>
    <scope>NUCLEOTIDE SEQUENCE [LARGE SCALE GENOMIC DNA]</scope>
    <source>
        <strain evidence="3 4">CBS 166.37</strain>
    </source>
</reference>
<keyword evidence="2" id="KW-0812">Transmembrane</keyword>
<keyword evidence="4" id="KW-1185">Reference proteome</keyword>
<sequence>MASGVAGNHSSQPQDVVHRLVRTLSGKSDPPSAVALQRSSSAASQKRRLSISERLKSIGRDIGKLSKKNNGRSAEVSSVPTTPTTPRISLAEPGPSRLDTPAVRSRNHVQDLSMVAEEAGATNSTGNTTPRGDDTPEPTFLARKIQALIDSLPSSNPPPDSPPRRKPIPKPQPPKRDKNGRPIPPPDATPVKDSRLLSFLQSATIMNGGKAGQDRGEGRQSIWSILESLGAPKHEEERQDGDEENGGEDEGGSVFSDGASVMVYSPLIPTKEDLVELAESVPVTVEEVDVREDANAGQKSGMTSLLSGWTTFWPFSAWYGQVQKDEEQQTTAATPAVETEEARQEVDAVRQRTISNTSQHRVARTQTQQLWVPSRTKLSVQAMWWGYRLYLPPPIMDILSDKQLEATKRAAMITTALTWFFNNLPLSALPAAVRPAVMLLQGIAPYLGYIGTFISWSWSTIKSYDLGYGVILTATWLLPVALIPGTWYEADFPQSPSAGSPTPLPPAPLPAPAPSNPSPAPSTPGTLDPATPVPPSSPPTQPTAPLATLPITTPESPISPTSIPLPISPPTLSSPLGPSTPALIPSARLPSSPAPAFRPMSSVFSPSSFAPAVLSSPRSPPSRSLLLFRTPKPSAMALPITPPYESSPLPPIPQQAQVLSSSPITTYSPSQMPTSPQQRTYSPPTHSPPVPMNSPLVPMLLQSPEIPMVALPEDDAEKRDRKDARKKRKLFGLGKQ</sequence>
<feature type="transmembrane region" description="Helical" evidence="2">
    <location>
        <begin position="436"/>
        <end position="454"/>
    </location>
</feature>
<keyword evidence="2" id="KW-1133">Transmembrane helix</keyword>
<feature type="transmembrane region" description="Helical" evidence="2">
    <location>
        <begin position="466"/>
        <end position="488"/>
    </location>
</feature>
<name>A0A5C3MF58_9AGAR</name>
<dbReference type="AlphaFoldDB" id="A0A5C3MF58"/>
<feature type="compositionally biased region" description="Acidic residues" evidence="1">
    <location>
        <begin position="238"/>
        <end position="251"/>
    </location>
</feature>
<feature type="compositionally biased region" description="Polar residues" evidence="1">
    <location>
        <begin position="654"/>
        <end position="684"/>
    </location>
</feature>
<evidence type="ECO:0000313" key="4">
    <source>
        <dbReference type="Proteomes" id="UP000308652"/>
    </source>
</evidence>
<gene>
    <name evidence="3" type="ORF">BDQ12DRAFT_708087</name>
</gene>
<feature type="compositionally biased region" description="Pro residues" evidence="1">
    <location>
        <begin position="531"/>
        <end position="542"/>
    </location>
</feature>
<feature type="region of interest" description="Disordered" evidence="1">
    <location>
        <begin position="22"/>
        <end position="102"/>
    </location>
</feature>
<feature type="compositionally biased region" description="Low complexity" evidence="1">
    <location>
        <begin position="543"/>
        <end position="587"/>
    </location>
</feature>
<proteinExistence type="predicted"/>
<dbReference type="Proteomes" id="UP000308652">
    <property type="component" value="Unassembled WGS sequence"/>
</dbReference>
<keyword evidence="2" id="KW-0472">Membrane</keyword>
<feature type="compositionally biased region" description="Basic and acidic residues" evidence="1">
    <location>
        <begin position="50"/>
        <end position="64"/>
    </location>
</feature>
<dbReference type="EMBL" id="ML213590">
    <property type="protein sequence ID" value="TFK44044.1"/>
    <property type="molecule type" value="Genomic_DNA"/>
</dbReference>
<feature type="region of interest" description="Disordered" evidence="1">
    <location>
        <begin position="494"/>
        <end position="587"/>
    </location>
</feature>
<evidence type="ECO:0000256" key="2">
    <source>
        <dbReference type="SAM" id="Phobius"/>
    </source>
</evidence>
<feature type="region of interest" description="Disordered" evidence="1">
    <location>
        <begin position="228"/>
        <end position="256"/>
    </location>
</feature>
<feature type="compositionally biased region" description="Polar residues" evidence="1">
    <location>
        <begin position="121"/>
        <end position="130"/>
    </location>
</feature>